<evidence type="ECO:0000313" key="1">
    <source>
        <dbReference type="EMBL" id="KAK4018016.1"/>
    </source>
</evidence>
<dbReference type="EMBL" id="JAOYFB010000036">
    <property type="protein sequence ID" value="KAK4018016.1"/>
    <property type="molecule type" value="Genomic_DNA"/>
</dbReference>
<comment type="caution">
    <text evidence="1">The sequence shown here is derived from an EMBL/GenBank/DDBJ whole genome shotgun (WGS) entry which is preliminary data.</text>
</comment>
<evidence type="ECO:0000313" key="2">
    <source>
        <dbReference type="Proteomes" id="UP001234178"/>
    </source>
</evidence>
<sequence>MKWRVLCLPEQLETDAEMTAEIKVVQHVDDVVQAVLVPPSQVVQNADFHKGLVMESFLIPKQENEEDVSKKIEFKIRQSDRQVMSLSYAICHRVSHFQLNVKSCHSRVIDPGHDLTLTGYIFPIGILHPSYRQAEVSCVGIELVTA</sequence>
<organism evidence="1 2">
    <name type="scientific">Daphnia magna</name>
    <dbReference type="NCBI Taxonomy" id="35525"/>
    <lineage>
        <taxon>Eukaryota</taxon>
        <taxon>Metazoa</taxon>
        <taxon>Ecdysozoa</taxon>
        <taxon>Arthropoda</taxon>
        <taxon>Crustacea</taxon>
        <taxon>Branchiopoda</taxon>
        <taxon>Diplostraca</taxon>
        <taxon>Cladocera</taxon>
        <taxon>Anomopoda</taxon>
        <taxon>Daphniidae</taxon>
        <taxon>Daphnia</taxon>
    </lineage>
</organism>
<accession>A0ABQ9ZYN9</accession>
<gene>
    <name evidence="1" type="ORF">OUZ56_000086</name>
</gene>
<protein>
    <submittedName>
        <fullName evidence="1">Uncharacterized protein</fullName>
    </submittedName>
</protein>
<reference evidence="1 2" key="1">
    <citation type="journal article" date="2023" name="Nucleic Acids Res.">
        <title>The hologenome of Daphnia magna reveals possible DNA methylation and microbiome-mediated evolution of the host genome.</title>
        <authorList>
            <person name="Chaturvedi A."/>
            <person name="Li X."/>
            <person name="Dhandapani V."/>
            <person name="Marshall H."/>
            <person name="Kissane S."/>
            <person name="Cuenca-Cambronero M."/>
            <person name="Asole G."/>
            <person name="Calvet F."/>
            <person name="Ruiz-Romero M."/>
            <person name="Marangio P."/>
            <person name="Guigo R."/>
            <person name="Rago D."/>
            <person name="Mirbahai L."/>
            <person name="Eastwood N."/>
            <person name="Colbourne J.K."/>
            <person name="Zhou J."/>
            <person name="Mallon E."/>
            <person name="Orsini L."/>
        </authorList>
    </citation>
    <scope>NUCLEOTIDE SEQUENCE [LARGE SCALE GENOMIC DNA]</scope>
    <source>
        <strain evidence="1">LRV0_1</strain>
    </source>
</reference>
<proteinExistence type="predicted"/>
<keyword evidence="2" id="KW-1185">Reference proteome</keyword>
<name>A0ABQ9ZYN9_9CRUS</name>
<dbReference type="Proteomes" id="UP001234178">
    <property type="component" value="Unassembled WGS sequence"/>
</dbReference>